<protein>
    <submittedName>
        <fullName evidence="2">Uncharacterized protein</fullName>
    </submittedName>
</protein>
<evidence type="ECO:0000256" key="1">
    <source>
        <dbReference type="SAM" id="MobiDB-lite"/>
    </source>
</evidence>
<comment type="caution">
    <text evidence="2">The sequence shown here is derived from an EMBL/GenBank/DDBJ whole genome shotgun (WGS) entry which is preliminary data.</text>
</comment>
<accession>A0ABU3E601</accession>
<feature type="region of interest" description="Disordered" evidence="1">
    <location>
        <begin position="1"/>
        <end position="24"/>
    </location>
</feature>
<keyword evidence="3" id="KW-1185">Reference proteome</keyword>
<name>A0ABU3E601_9FLAO</name>
<gene>
    <name evidence="2" type="ORF">RM549_16270</name>
</gene>
<dbReference type="EMBL" id="JAVRHM010000023">
    <property type="protein sequence ID" value="MDT0691352.1"/>
    <property type="molecule type" value="Genomic_DNA"/>
</dbReference>
<dbReference type="Proteomes" id="UP001261624">
    <property type="component" value="Unassembled WGS sequence"/>
</dbReference>
<reference evidence="2 3" key="1">
    <citation type="submission" date="2023-09" db="EMBL/GenBank/DDBJ databases">
        <authorList>
            <person name="Rey-Velasco X."/>
        </authorList>
    </citation>
    <scope>NUCLEOTIDE SEQUENCE [LARGE SCALE GENOMIC DNA]</scope>
    <source>
        <strain evidence="2 3">F188</strain>
    </source>
</reference>
<evidence type="ECO:0000313" key="2">
    <source>
        <dbReference type="EMBL" id="MDT0691352.1"/>
    </source>
</evidence>
<evidence type="ECO:0000313" key="3">
    <source>
        <dbReference type="Proteomes" id="UP001261624"/>
    </source>
</evidence>
<proteinExistence type="predicted"/>
<sequence>MKKVEKVPNICRKNKPKAHFKNFPNNKDMPIRLSKIANIGIQLPCGRKWPLRVQMVEEAKSSAGLRPIKNLTIPNQMKIMPMLHLKKVMALPESKWML</sequence>
<organism evidence="2 3">
    <name type="scientific">Autumnicola patrickiae</name>
    <dbReference type="NCBI Taxonomy" id="3075591"/>
    <lineage>
        <taxon>Bacteria</taxon>
        <taxon>Pseudomonadati</taxon>
        <taxon>Bacteroidota</taxon>
        <taxon>Flavobacteriia</taxon>
        <taxon>Flavobacteriales</taxon>
        <taxon>Flavobacteriaceae</taxon>
        <taxon>Autumnicola</taxon>
    </lineage>
</organism>
<dbReference type="RefSeq" id="WP_311686744.1">
    <property type="nucleotide sequence ID" value="NZ_JAVRHM010000023.1"/>
</dbReference>